<dbReference type="PANTHER" id="PTHR47246">
    <property type="entry name" value="MUCIN-19"/>
    <property type="match status" value="1"/>
</dbReference>
<keyword evidence="5" id="KW-1185">Reference proteome</keyword>
<dbReference type="PANTHER" id="PTHR47246:SF1">
    <property type="entry name" value="MUCIN-19"/>
    <property type="match status" value="1"/>
</dbReference>
<dbReference type="Pfam" id="PF08742">
    <property type="entry name" value="C8"/>
    <property type="match status" value="1"/>
</dbReference>
<evidence type="ECO:0000259" key="3">
    <source>
        <dbReference type="PROSITE" id="PS51233"/>
    </source>
</evidence>
<dbReference type="Ensembl" id="ENSSGRT00000031461.1">
    <property type="protein sequence ID" value="ENSSGRP00000029259.1"/>
    <property type="gene ID" value="ENSSGRG00000016679.1"/>
</dbReference>
<evidence type="ECO:0000313" key="4">
    <source>
        <dbReference type="Ensembl" id="ENSSGRP00000029259.1"/>
    </source>
</evidence>
<dbReference type="PROSITE" id="PS51233">
    <property type="entry name" value="VWFD"/>
    <property type="match status" value="1"/>
</dbReference>
<evidence type="ECO:0000256" key="1">
    <source>
        <dbReference type="ARBA" id="ARBA00004613"/>
    </source>
</evidence>
<protein>
    <recommendedName>
        <fullName evidence="3">VWFD domain-containing protein</fullName>
    </recommendedName>
</protein>
<sequence length="266" mass="29057">MGNLRFAYAALACNHTCRSLSGPDPTCEVVDDPVEGCGCTSDSHLSNQQTCSPRSLCSCHHPGGVTPPGPVVIGGLLGLCGNFDGKVTNDLLTSISSEVFSVLDFGNSWKTAAPPCSDVTHEIFPCERHSYCAAWAQRRCMILRSDTFIDCHLKVDPEAYYQACVLESCSCEFEGKFLGFCTAVSAYAEACSAKDVCINWRTPDLCPVYCDYYNDVGQCTWHYNPCGQVKTCGTKNRFTGKLEGILPLSVPVPWFYCCTAVIYLYC</sequence>
<reference evidence="4" key="1">
    <citation type="submission" date="2025-08" db="UniProtKB">
        <authorList>
            <consortium name="Ensembl"/>
        </authorList>
    </citation>
    <scope>IDENTIFICATION</scope>
</reference>
<dbReference type="OMA" id="IFPCERH"/>
<dbReference type="InterPro" id="IPR014853">
    <property type="entry name" value="VWF/SSPO/ZAN-like_Cys-rich_dom"/>
</dbReference>
<evidence type="ECO:0000256" key="2">
    <source>
        <dbReference type="ARBA" id="ARBA00022525"/>
    </source>
</evidence>
<proteinExistence type="predicted"/>
<dbReference type="InParanoid" id="A0A672LYM3"/>
<name>A0A672LYM3_SINGR</name>
<feature type="domain" description="VWFD" evidence="3">
    <location>
        <begin position="1"/>
        <end position="117"/>
    </location>
</feature>
<organism evidence="4 5">
    <name type="scientific">Sinocyclocheilus grahami</name>
    <name type="common">Dianchi golden-line fish</name>
    <name type="synonym">Barbus grahami</name>
    <dbReference type="NCBI Taxonomy" id="75366"/>
    <lineage>
        <taxon>Eukaryota</taxon>
        <taxon>Metazoa</taxon>
        <taxon>Chordata</taxon>
        <taxon>Craniata</taxon>
        <taxon>Vertebrata</taxon>
        <taxon>Euteleostomi</taxon>
        <taxon>Actinopterygii</taxon>
        <taxon>Neopterygii</taxon>
        <taxon>Teleostei</taxon>
        <taxon>Ostariophysi</taxon>
        <taxon>Cypriniformes</taxon>
        <taxon>Cyprinidae</taxon>
        <taxon>Cyprininae</taxon>
        <taxon>Sinocyclocheilus</taxon>
    </lineage>
</organism>
<accession>A0A672LYM3</accession>
<dbReference type="InterPro" id="IPR001846">
    <property type="entry name" value="VWF_type-D"/>
</dbReference>
<dbReference type="AlphaFoldDB" id="A0A672LYM3"/>
<dbReference type="SMART" id="SM00832">
    <property type="entry name" value="C8"/>
    <property type="match status" value="1"/>
</dbReference>
<reference evidence="4" key="2">
    <citation type="submission" date="2025-09" db="UniProtKB">
        <authorList>
            <consortium name="Ensembl"/>
        </authorList>
    </citation>
    <scope>IDENTIFICATION</scope>
</reference>
<evidence type="ECO:0000313" key="5">
    <source>
        <dbReference type="Proteomes" id="UP000472262"/>
    </source>
</evidence>
<dbReference type="GO" id="GO:0005576">
    <property type="term" value="C:extracellular region"/>
    <property type="evidence" value="ECO:0007669"/>
    <property type="project" value="UniProtKB-SubCell"/>
</dbReference>
<comment type="subcellular location">
    <subcellularLocation>
        <location evidence="1">Secreted</location>
    </subcellularLocation>
</comment>
<dbReference type="Proteomes" id="UP000472262">
    <property type="component" value="Unassembled WGS sequence"/>
</dbReference>
<keyword evidence="2" id="KW-0964">Secreted</keyword>